<feature type="signal peptide" evidence="1">
    <location>
        <begin position="1"/>
        <end position="21"/>
    </location>
</feature>
<dbReference type="InterPro" id="IPR018392">
    <property type="entry name" value="LysM"/>
</dbReference>
<accession>A0ABR2VEC3</accession>
<dbReference type="InterPro" id="IPR036779">
    <property type="entry name" value="LysM_dom_sf"/>
</dbReference>
<dbReference type="PROSITE" id="PS51782">
    <property type="entry name" value="LYSM"/>
    <property type="match status" value="1"/>
</dbReference>
<feature type="chain" id="PRO_5047522276" description="LysM domain-containing protein" evidence="1">
    <location>
        <begin position="22"/>
        <end position="278"/>
    </location>
</feature>
<organism evidence="3 4">
    <name type="scientific">Seiridium unicorne</name>
    <dbReference type="NCBI Taxonomy" id="138068"/>
    <lineage>
        <taxon>Eukaryota</taxon>
        <taxon>Fungi</taxon>
        <taxon>Dikarya</taxon>
        <taxon>Ascomycota</taxon>
        <taxon>Pezizomycotina</taxon>
        <taxon>Sordariomycetes</taxon>
        <taxon>Xylariomycetidae</taxon>
        <taxon>Amphisphaeriales</taxon>
        <taxon>Sporocadaceae</taxon>
        <taxon>Seiridium</taxon>
    </lineage>
</organism>
<dbReference type="SUPFAM" id="SSF54106">
    <property type="entry name" value="LysM domain"/>
    <property type="match status" value="1"/>
</dbReference>
<evidence type="ECO:0000256" key="1">
    <source>
        <dbReference type="SAM" id="SignalP"/>
    </source>
</evidence>
<gene>
    <name evidence="3" type="ORF">SUNI508_03339</name>
</gene>
<dbReference type="Proteomes" id="UP001408356">
    <property type="component" value="Unassembled WGS sequence"/>
</dbReference>
<protein>
    <recommendedName>
        <fullName evidence="2">LysM domain-containing protein</fullName>
    </recommendedName>
</protein>
<feature type="domain" description="LysM" evidence="2">
    <location>
        <begin position="159"/>
        <end position="207"/>
    </location>
</feature>
<evidence type="ECO:0000259" key="2">
    <source>
        <dbReference type="PROSITE" id="PS51782"/>
    </source>
</evidence>
<dbReference type="CDD" id="cd00118">
    <property type="entry name" value="LysM"/>
    <property type="match status" value="1"/>
</dbReference>
<dbReference type="Gene3D" id="3.10.350.10">
    <property type="entry name" value="LysM domain"/>
    <property type="match status" value="1"/>
</dbReference>
<reference evidence="3 4" key="1">
    <citation type="journal article" date="2024" name="J. Plant Pathol.">
        <title>Sequence and assembly of the genome of Seiridium unicorne, isolate CBS 538.82, causal agent of cypress canker disease.</title>
        <authorList>
            <person name="Scali E."/>
            <person name="Rocca G.D."/>
            <person name="Danti R."/>
            <person name="Garbelotto M."/>
            <person name="Barberini S."/>
            <person name="Baroncelli R."/>
            <person name="Emiliani G."/>
        </authorList>
    </citation>
    <scope>NUCLEOTIDE SEQUENCE [LARGE SCALE GENOMIC DNA]</scope>
    <source>
        <strain evidence="3 4">BM-138-508</strain>
    </source>
</reference>
<dbReference type="EMBL" id="JARVKF010000024">
    <property type="protein sequence ID" value="KAK9425199.1"/>
    <property type="molecule type" value="Genomic_DNA"/>
</dbReference>
<proteinExistence type="predicted"/>
<name>A0ABR2VEC3_9PEZI</name>
<evidence type="ECO:0000313" key="3">
    <source>
        <dbReference type="EMBL" id="KAK9425199.1"/>
    </source>
</evidence>
<evidence type="ECO:0000313" key="4">
    <source>
        <dbReference type="Proteomes" id="UP001408356"/>
    </source>
</evidence>
<keyword evidence="1" id="KW-0732">Signal</keyword>
<comment type="caution">
    <text evidence="3">The sequence shown here is derived from an EMBL/GenBank/DDBJ whole genome shotgun (WGS) entry which is preliminary data.</text>
</comment>
<sequence>MKCTVLSVASLVSLLVASVAAGDFIDDVRRDFAMGLFSRQTAPPIQFFANALGGAAASPVTKSDNTERPFEVDGDTFTDFQTAAQRSCDNQKNACADVANSQQGGSLAHSPFHFEPEILDYPHFKQSIELQKMGNVASTLAPLPPSAALQTPYNPHCAVWYPVKPGDNCEAIAKASCGDVAKIQGLNPALAGGECNQKLWVGYNYCVRAVGDTSPCGIFVGAPTPTQDPCPSGYVCHKPGESGCPTDRYCKIKLTTGPDVTQTSVVVVTADSIDFTTA</sequence>
<keyword evidence="4" id="KW-1185">Reference proteome</keyword>